<comment type="caution">
    <text evidence="1">The sequence shown here is derived from an EMBL/GenBank/DDBJ whole genome shotgun (WGS) entry which is preliminary data.</text>
</comment>
<gene>
    <name evidence="1" type="primary">Acey_s0319.g2365</name>
    <name evidence="1" type="ORF">Y032_0319g2365</name>
</gene>
<name>A0A016S1C1_9BILA</name>
<reference evidence="2" key="1">
    <citation type="journal article" date="2015" name="Nat. Genet.">
        <title>The genome and transcriptome of the zoonotic hookworm Ancylostoma ceylanicum identify infection-specific gene families.</title>
        <authorList>
            <person name="Schwarz E.M."/>
            <person name="Hu Y."/>
            <person name="Antoshechkin I."/>
            <person name="Miller M.M."/>
            <person name="Sternberg P.W."/>
            <person name="Aroian R.V."/>
        </authorList>
    </citation>
    <scope>NUCLEOTIDE SEQUENCE</scope>
    <source>
        <strain evidence="2">HY135</strain>
    </source>
</reference>
<dbReference type="EMBL" id="JARK01001655">
    <property type="protein sequence ID" value="EYB84306.1"/>
    <property type="molecule type" value="Genomic_DNA"/>
</dbReference>
<evidence type="ECO:0000313" key="2">
    <source>
        <dbReference type="Proteomes" id="UP000024635"/>
    </source>
</evidence>
<protein>
    <submittedName>
        <fullName evidence="1">Uncharacterized protein</fullName>
    </submittedName>
</protein>
<accession>A0A016S1C1</accession>
<proteinExistence type="predicted"/>
<keyword evidence="2" id="KW-1185">Reference proteome</keyword>
<organism evidence="1 2">
    <name type="scientific">Ancylostoma ceylanicum</name>
    <dbReference type="NCBI Taxonomy" id="53326"/>
    <lineage>
        <taxon>Eukaryota</taxon>
        <taxon>Metazoa</taxon>
        <taxon>Ecdysozoa</taxon>
        <taxon>Nematoda</taxon>
        <taxon>Chromadorea</taxon>
        <taxon>Rhabditida</taxon>
        <taxon>Rhabditina</taxon>
        <taxon>Rhabditomorpha</taxon>
        <taxon>Strongyloidea</taxon>
        <taxon>Ancylostomatidae</taxon>
        <taxon>Ancylostomatinae</taxon>
        <taxon>Ancylostoma</taxon>
    </lineage>
</organism>
<dbReference type="Proteomes" id="UP000024635">
    <property type="component" value="Unassembled WGS sequence"/>
</dbReference>
<evidence type="ECO:0000313" key="1">
    <source>
        <dbReference type="EMBL" id="EYB84306.1"/>
    </source>
</evidence>
<sequence>MRPLKAAPVEILDSELMYGGEVQTQHNIHVKRTRTIMAYLHRISDCRREYAWPCSRLYEFPSLDASARAIAAHGAEEYI</sequence>
<dbReference type="AlphaFoldDB" id="A0A016S1C1"/>